<gene>
    <name evidence="1" type="ORF">TGAM01_v208461</name>
</gene>
<dbReference type="GeneID" id="36347779"/>
<comment type="caution">
    <text evidence="1">The sequence shown here is derived from an EMBL/GenBank/DDBJ whole genome shotgun (WGS) entry which is preliminary data.</text>
</comment>
<dbReference type="Proteomes" id="UP000054821">
    <property type="component" value="Unassembled WGS sequence"/>
</dbReference>
<evidence type="ECO:0000313" key="2">
    <source>
        <dbReference type="Proteomes" id="UP000054821"/>
    </source>
</evidence>
<protein>
    <submittedName>
        <fullName evidence="1">Uncharacterized protein</fullName>
    </submittedName>
</protein>
<sequence length="77" mass="8536">GRCAPWADWAIIYRHYSSSKSYSTSTSVFDFRLGSQGLTSTSSQTRCRPNLAVILALVCSPRCWGALTGLRELHQVL</sequence>
<dbReference type="AlphaFoldDB" id="A0A2P4ZEQ7"/>
<dbReference type="RefSeq" id="XP_024404945.1">
    <property type="nucleotide sequence ID" value="XM_024550337.1"/>
</dbReference>
<keyword evidence="2" id="KW-1185">Reference proteome</keyword>
<feature type="non-terminal residue" evidence="1">
    <location>
        <position position="1"/>
    </location>
</feature>
<name>A0A2P4ZEQ7_9HYPO</name>
<accession>A0A2P4ZEQ7</accession>
<proteinExistence type="predicted"/>
<evidence type="ECO:0000313" key="1">
    <source>
        <dbReference type="EMBL" id="PON22775.1"/>
    </source>
</evidence>
<dbReference type="EMBL" id="JPDN02000035">
    <property type="protein sequence ID" value="PON22775.1"/>
    <property type="molecule type" value="Genomic_DNA"/>
</dbReference>
<organism evidence="1 2">
    <name type="scientific">Trichoderma gamsii</name>
    <dbReference type="NCBI Taxonomy" id="398673"/>
    <lineage>
        <taxon>Eukaryota</taxon>
        <taxon>Fungi</taxon>
        <taxon>Dikarya</taxon>
        <taxon>Ascomycota</taxon>
        <taxon>Pezizomycotina</taxon>
        <taxon>Sordariomycetes</taxon>
        <taxon>Hypocreomycetidae</taxon>
        <taxon>Hypocreales</taxon>
        <taxon>Hypocreaceae</taxon>
        <taxon>Trichoderma</taxon>
    </lineage>
</organism>
<reference evidence="1 2" key="1">
    <citation type="journal article" date="2016" name="Genome Announc.">
        <title>Draft Whole-Genome Sequence of Trichoderma gamsii T6085, a Promising Biocontrol Agent of Fusarium Head Blight on Wheat.</title>
        <authorList>
            <person name="Baroncelli R."/>
            <person name="Zapparata A."/>
            <person name="Piaggeschi G."/>
            <person name="Sarrocco S."/>
            <person name="Vannacci G."/>
        </authorList>
    </citation>
    <scope>NUCLEOTIDE SEQUENCE [LARGE SCALE GENOMIC DNA]</scope>
    <source>
        <strain evidence="1 2">T6085</strain>
    </source>
</reference>